<dbReference type="InterPro" id="IPR002649">
    <property type="entry name" value="tRNA_m1G_MeTrfase_TrmD"/>
</dbReference>
<keyword evidence="22" id="KW-1185">Reference proteome</keyword>
<reference evidence="20" key="2">
    <citation type="submission" date="2020-01" db="EMBL/GenBank/DDBJ databases">
        <authorList>
            <person name="Hornung B."/>
        </authorList>
    </citation>
    <scope>NUCLEOTIDE SEQUENCE</scope>
    <source>
        <strain evidence="20">PacBioINE</strain>
    </source>
</reference>
<evidence type="ECO:0000256" key="2">
    <source>
        <dbReference type="ARBA" id="ARBA00004496"/>
    </source>
</evidence>
<evidence type="ECO:0000256" key="12">
    <source>
        <dbReference type="ARBA" id="ARBA00029736"/>
    </source>
</evidence>
<evidence type="ECO:0000256" key="18">
    <source>
        <dbReference type="SAM" id="MobiDB-lite"/>
    </source>
</evidence>
<dbReference type="SUPFAM" id="SSF75217">
    <property type="entry name" value="alpha/beta knot"/>
    <property type="match status" value="1"/>
</dbReference>
<evidence type="ECO:0000256" key="14">
    <source>
        <dbReference type="ARBA" id="ARBA00047783"/>
    </source>
</evidence>
<dbReference type="AlphaFoldDB" id="A0A8S0X0Q5"/>
<dbReference type="Pfam" id="PF01746">
    <property type="entry name" value="tRNA_m1G_MT"/>
    <property type="match status" value="1"/>
</dbReference>
<reference evidence="21" key="1">
    <citation type="submission" date="2014-11" db="EMBL/GenBank/DDBJ databases">
        <authorList>
            <person name="Hornung B.V."/>
        </authorList>
    </citation>
    <scope>NUCLEOTIDE SEQUENCE</scope>
    <source>
        <strain evidence="21">INE</strain>
    </source>
</reference>
<comment type="similarity">
    <text evidence="3 15 17">Belongs to the RNA methyltransferase TrmD family.</text>
</comment>
<dbReference type="PANTHER" id="PTHR46417">
    <property type="entry name" value="TRNA (GUANINE-N(1)-)-METHYLTRANSFERASE"/>
    <property type="match status" value="1"/>
</dbReference>
<evidence type="ECO:0000256" key="3">
    <source>
        <dbReference type="ARBA" id="ARBA00007630"/>
    </source>
</evidence>
<dbReference type="KEGG" id="aacx:DEACI_3390"/>
<evidence type="ECO:0000256" key="16">
    <source>
        <dbReference type="PIRSR" id="PIRSR000386-1"/>
    </source>
</evidence>
<dbReference type="GO" id="GO:0005829">
    <property type="term" value="C:cytosol"/>
    <property type="evidence" value="ECO:0007669"/>
    <property type="project" value="TreeGrafter"/>
</dbReference>
<dbReference type="FunFam" id="3.40.1280.10:FF:000001">
    <property type="entry name" value="tRNA (guanine-N(1)-)-methyltransferase"/>
    <property type="match status" value="1"/>
</dbReference>
<dbReference type="FunFam" id="1.10.1270.20:FF:000001">
    <property type="entry name" value="tRNA (guanine-N(1)-)-methyltransferase"/>
    <property type="match status" value="1"/>
</dbReference>
<comment type="function">
    <text evidence="1 15 17">Specifically methylates guanosine-37 in various tRNAs.</text>
</comment>
<dbReference type="NCBIfam" id="NF000648">
    <property type="entry name" value="PRK00026.1"/>
    <property type="match status" value="1"/>
</dbReference>
<dbReference type="GO" id="GO:0052906">
    <property type="term" value="F:tRNA (guanine(37)-N1)-methyltransferase activity"/>
    <property type="evidence" value="ECO:0007669"/>
    <property type="project" value="UniProtKB-UniRule"/>
</dbReference>
<evidence type="ECO:0000256" key="6">
    <source>
        <dbReference type="ARBA" id="ARBA00014679"/>
    </source>
</evidence>
<proteinExistence type="inferred from homology"/>
<comment type="subcellular location">
    <subcellularLocation>
        <location evidence="2 15 17">Cytoplasm</location>
    </subcellularLocation>
</comment>
<dbReference type="NCBIfam" id="TIGR00088">
    <property type="entry name" value="trmD"/>
    <property type="match status" value="1"/>
</dbReference>
<dbReference type="InterPro" id="IPR029026">
    <property type="entry name" value="tRNA_m1G_MTases_N"/>
</dbReference>
<dbReference type="HAMAP" id="MF_00605">
    <property type="entry name" value="TrmD"/>
    <property type="match status" value="1"/>
</dbReference>
<keyword evidence="10 15" id="KW-0949">S-adenosyl-L-methionine</keyword>
<dbReference type="RefSeq" id="WP_240986037.1">
    <property type="nucleotide sequence ID" value="NZ_CDGJ01000027.1"/>
</dbReference>
<name>A0A8S0X0Q5_9FIRM</name>
<feature type="domain" description="tRNA methyltransferase TRMD/TRM10-type" evidence="19">
    <location>
        <begin position="1"/>
        <end position="224"/>
    </location>
</feature>
<evidence type="ECO:0000313" key="21">
    <source>
        <dbReference type="EMBL" id="CEJ06432.1"/>
    </source>
</evidence>
<gene>
    <name evidence="15" type="primary">trmD</name>
    <name evidence="21" type="ORF">DEACI_0880</name>
    <name evidence="20" type="ORF">DEACI_3390</name>
</gene>
<keyword evidence="7 15" id="KW-0963">Cytoplasm</keyword>
<evidence type="ECO:0000313" key="20">
    <source>
        <dbReference type="EMBL" id="CAA7602711.1"/>
    </source>
</evidence>
<comment type="subunit">
    <text evidence="4 15 17">Homodimer.</text>
</comment>
<evidence type="ECO:0000256" key="8">
    <source>
        <dbReference type="ARBA" id="ARBA00022603"/>
    </source>
</evidence>
<evidence type="ECO:0000256" key="7">
    <source>
        <dbReference type="ARBA" id="ARBA00022490"/>
    </source>
</evidence>
<evidence type="ECO:0000256" key="13">
    <source>
        <dbReference type="ARBA" id="ARBA00033392"/>
    </source>
</evidence>
<dbReference type="PIRSF" id="PIRSF000386">
    <property type="entry name" value="tRNA_mtase"/>
    <property type="match status" value="1"/>
</dbReference>
<evidence type="ECO:0000256" key="10">
    <source>
        <dbReference type="ARBA" id="ARBA00022691"/>
    </source>
</evidence>
<dbReference type="InterPro" id="IPR016009">
    <property type="entry name" value="tRNA_MeTrfase_TRMD/TRM10"/>
</dbReference>
<evidence type="ECO:0000256" key="15">
    <source>
        <dbReference type="HAMAP-Rule" id="MF_00605"/>
    </source>
</evidence>
<dbReference type="InterPro" id="IPR023148">
    <property type="entry name" value="tRNA_m1G_MeTrfase_C_sf"/>
</dbReference>
<feature type="region of interest" description="Disordered" evidence="18">
    <location>
        <begin position="257"/>
        <end position="283"/>
    </location>
</feature>
<evidence type="ECO:0000256" key="5">
    <source>
        <dbReference type="ARBA" id="ARBA00012807"/>
    </source>
</evidence>
<dbReference type="EC" id="2.1.1.228" evidence="5 15"/>
<evidence type="ECO:0000256" key="4">
    <source>
        <dbReference type="ARBA" id="ARBA00011738"/>
    </source>
</evidence>
<protein>
    <recommendedName>
        <fullName evidence="6 15">tRNA (guanine-N(1)-)-methyltransferase</fullName>
        <ecNumber evidence="5 15">2.1.1.228</ecNumber>
    </recommendedName>
    <alternativeName>
        <fullName evidence="12 15">M1G-methyltransferase</fullName>
    </alternativeName>
    <alternativeName>
        <fullName evidence="13 15">tRNA [GM37] methyltransferase</fullName>
    </alternativeName>
</protein>
<feature type="binding site" evidence="15 16">
    <location>
        <begin position="132"/>
        <end position="137"/>
    </location>
    <ligand>
        <name>S-adenosyl-L-methionine</name>
        <dbReference type="ChEBI" id="CHEBI:59789"/>
    </ligand>
</feature>
<evidence type="ECO:0000256" key="11">
    <source>
        <dbReference type="ARBA" id="ARBA00022694"/>
    </source>
</evidence>
<keyword evidence="8 15" id="KW-0489">Methyltransferase</keyword>
<evidence type="ECO:0000256" key="9">
    <source>
        <dbReference type="ARBA" id="ARBA00022679"/>
    </source>
</evidence>
<evidence type="ECO:0000256" key="1">
    <source>
        <dbReference type="ARBA" id="ARBA00002634"/>
    </source>
</evidence>
<evidence type="ECO:0000256" key="17">
    <source>
        <dbReference type="RuleBase" id="RU003464"/>
    </source>
</evidence>
<organism evidence="20">
    <name type="scientific">Acididesulfobacillus acetoxydans</name>
    <dbReference type="NCBI Taxonomy" id="1561005"/>
    <lineage>
        <taxon>Bacteria</taxon>
        <taxon>Bacillati</taxon>
        <taxon>Bacillota</taxon>
        <taxon>Clostridia</taxon>
        <taxon>Eubacteriales</taxon>
        <taxon>Peptococcaceae</taxon>
        <taxon>Acididesulfobacillus</taxon>
    </lineage>
</organism>
<evidence type="ECO:0000313" key="22">
    <source>
        <dbReference type="Proteomes" id="UP001071230"/>
    </source>
</evidence>
<dbReference type="PANTHER" id="PTHR46417:SF1">
    <property type="entry name" value="TRNA (GUANINE-N(1)-)-METHYLTRANSFERASE"/>
    <property type="match status" value="1"/>
</dbReference>
<dbReference type="EMBL" id="CDGJ01000027">
    <property type="protein sequence ID" value="CEJ06432.1"/>
    <property type="molecule type" value="Genomic_DNA"/>
</dbReference>
<accession>A0A8S0X0Q5</accession>
<keyword evidence="9 15" id="KW-0808">Transferase</keyword>
<dbReference type="CDD" id="cd18080">
    <property type="entry name" value="TrmD-like"/>
    <property type="match status" value="1"/>
</dbReference>
<dbReference type="GO" id="GO:0002939">
    <property type="term" value="P:tRNA N1-guanine methylation"/>
    <property type="evidence" value="ECO:0007669"/>
    <property type="project" value="TreeGrafter"/>
</dbReference>
<evidence type="ECO:0000259" key="19">
    <source>
        <dbReference type="Pfam" id="PF01746"/>
    </source>
</evidence>
<dbReference type="InterPro" id="IPR029028">
    <property type="entry name" value="Alpha/beta_knot_MTases"/>
</dbReference>
<dbReference type="EMBL" id="LR746496">
    <property type="protein sequence ID" value="CAA7602711.1"/>
    <property type="molecule type" value="Genomic_DNA"/>
</dbReference>
<dbReference type="Gene3D" id="3.40.1280.10">
    <property type="match status" value="1"/>
</dbReference>
<comment type="catalytic activity">
    <reaction evidence="14 15 17">
        <text>guanosine(37) in tRNA + S-adenosyl-L-methionine = N(1)-methylguanosine(37) in tRNA + S-adenosyl-L-homocysteine + H(+)</text>
        <dbReference type="Rhea" id="RHEA:36899"/>
        <dbReference type="Rhea" id="RHEA-COMP:10145"/>
        <dbReference type="Rhea" id="RHEA-COMP:10147"/>
        <dbReference type="ChEBI" id="CHEBI:15378"/>
        <dbReference type="ChEBI" id="CHEBI:57856"/>
        <dbReference type="ChEBI" id="CHEBI:59789"/>
        <dbReference type="ChEBI" id="CHEBI:73542"/>
        <dbReference type="ChEBI" id="CHEBI:74269"/>
        <dbReference type="EC" id="2.1.1.228"/>
    </reaction>
</comment>
<dbReference type="Proteomes" id="UP001071230">
    <property type="component" value="Unassembled WGS sequence"/>
</dbReference>
<dbReference type="Proteomes" id="UP000836597">
    <property type="component" value="Chromosome"/>
</dbReference>
<dbReference type="Gene3D" id="1.10.1270.20">
    <property type="entry name" value="tRNA(m1g37)methyltransferase, domain 2"/>
    <property type="match status" value="1"/>
</dbReference>
<sequence length="283" mass="31756">MRFVVFTLFPEMLAPLRESILQRAQEAGLIEIRLVNFRDYALSKHKNVDDEPYGGGAGMLLKPEPLFAAVRALPESPGASGRRIVLLSPQGRVFSQRVAVELSCYEELVFLCGHYEGFDERIRALADEEVSLGDFVLTGGELAAAAMIDAIARLVPGVLGQSASLQEESYAAGVLEYPQYTRPEDFGGRQVPEVLLSGHHARIARWRRKESLRRTFLRRPDLWERLVFTAEDYSVLEELAGEIPALGEWRDRWRDLAPRPKTRKKKNSSGGRGEPGRTSGHWP</sequence>
<feature type="binding site" evidence="15 16">
    <location>
        <position position="113"/>
    </location>
    <ligand>
        <name>S-adenosyl-L-methionine</name>
        <dbReference type="ChEBI" id="CHEBI:59789"/>
    </ligand>
</feature>
<keyword evidence="11 15" id="KW-0819">tRNA processing</keyword>